<comment type="similarity">
    <text evidence="2">Belongs to the nucleobase:cation symporter-2 (NCS2) (TC 2.A.40) family.</text>
</comment>
<dbReference type="PANTHER" id="PTHR11119">
    <property type="entry name" value="XANTHINE-URACIL / VITAMIN C PERMEASE FAMILY MEMBER"/>
    <property type="match status" value="1"/>
</dbReference>
<dbReference type="EMBL" id="JACASE010000002">
    <property type="protein sequence ID" value="KAF6497740.1"/>
    <property type="molecule type" value="Genomic_DNA"/>
</dbReference>
<dbReference type="Pfam" id="PF00860">
    <property type="entry name" value="Xan_ur_permease"/>
    <property type="match status" value="2"/>
</dbReference>
<sequence length="491" mass="52667">MRRSHPHPIQLRSVGSQDTQAPLPLPPVLQNPSSHSWASLHGPLSWGLCCLMALQHILVLASLLCASHLLLLRSLSRGRLSYSPAQILASNLFSCGVSTALQTWMGSRLPLVQAPSFEFLVPALVLTSQKLPLAIQTPRNSSLMLHLCEGPDCHGVELWNTSLREVSGAVVVSGLLQGTLGLLGVPGHLFPHCGPLVLAPSLIVAGLSAHREVALFCSAHWGLASLIWAPANYSQAPGEQLRPLQLALTSLPSGSSRCLPPLRHHGFGCLTQAGSRRVAYLVGLLCVVLGLSPRLAQLLTTIPLPVLGGVLGVTQAVVLSTGFSSFHLADIDSGRNVFNVGFSIFMALLLPRWLREAPVLLSTGWSPLDVLLRSLLAEPIFLAGFLGFLLENTVPGTQLERGLGQGLPAPFSAQEAQMPQKSRRKAAQEYELPLPLPNLCRRIPQPLRCLCPLPEDPGNEEGVPTEPGETTDLLPGFGEQCPRSSRELRSQ</sequence>
<feature type="compositionally biased region" description="Low complexity" evidence="6">
    <location>
        <begin position="460"/>
        <end position="471"/>
    </location>
</feature>
<organism evidence="7 8">
    <name type="scientific">Rousettus aegyptiacus</name>
    <name type="common">Egyptian fruit bat</name>
    <name type="synonym">Pteropus aegyptiacus</name>
    <dbReference type="NCBI Taxonomy" id="9407"/>
    <lineage>
        <taxon>Eukaryota</taxon>
        <taxon>Metazoa</taxon>
        <taxon>Chordata</taxon>
        <taxon>Craniata</taxon>
        <taxon>Vertebrata</taxon>
        <taxon>Euteleostomi</taxon>
        <taxon>Mammalia</taxon>
        <taxon>Eutheria</taxon>
        <taxon>Laurasiatheria</taxon>
        <taxon>Chiroptera</taxon>
        <taxon>Yinpterochiroptera</taxon>
        <taxon>Pteropodoidea</taxon>
        <taxon>Pteropodidae</taxon>
        <taxon>Rousettinae</taxon>
        <taxon>Rousettus</taxon>
    </lineage>
</organism>
<reference evidence="7 8" key="1">
    <citation type="journal article" date="2020" name="Nature">
        <title>Six reference-quality genomes reveal evolution of bat adaptations.</title>
        <authorList>
            <person name="Jebb D."/>
            <person name="Huang Z."/>
            <person name="Pippel M."/>
            <person name="Hughes G.M."/>
            <person name="Lavrichenko K."/>
            <person name="Devanna P."/>
            <person name="Winkler S."/>
            <person name="Jermiin L.S."/>
            <person name="Skirmuntt E.C."/>
            <person name="Katzourakis A."/>
            <person name="Burkitt-Gray L."/>
            <person name="Ray D.A."/>
            <person name="Sullivan K.A.M."/>
            <person name="Roscito J.G."/>
            <person name="Kirilenko B.M."/>
            <person name="Davalos L.M."/>
            <person name="Corthals A.P."/>
            <person name="Power M.L."/>
            <person name="Jones G."/>
            <person name="Ransome R.D."/>
            <person name="Dechmann D.K.N."/>
            <person name="Locatelli A.G."/>
            <person name="Puechmaille S.J."/>
            <person name="Fedrigo O."/>
            <person name="Jarvis E.D."/>
            <person name="Hiller M."/>
            <person name="Vernes S.C."/>
            <person name="Myers E.W."/>
            <person name="Teeling E.C."/>
        </authorList>
    </citation>
    <scope>NUCLEOTIDE SEQUENCE [LARGE SCALE GENOMIC DNA]</scope>
    <source>
        <strain evidence="7">MRouAeg1</strain>
        <tissue evidence="7">Muscle</tissue>
    </source>
</reference>
<keyword evidence="8" id="KW-1185">Reference proteome</keyword>
<evidence type="ECO:0008006" key="9">
    <source>
        <dbReference type="Google" id="ProtNLM"/>
    </source>
</evidence>
<evidence type="ECO:0000313" key="7">
    <source>
        <dbReference type="EMBL" id="KAF6497740.1"/>
    </source>
</evidence>
<dbReference type="InterPro" id="IPR006043">
    <property type="entry name" value="NCS2"/>
</dbReference>
<evidence type="ECO:0000256" key="6">
    <source>
        <dbReference type="SAM" id="MobiDB-lite"/>
    </source>
</evidence>
<gene>
    <name evidence="7" type="ORF">HJG63_017739</name>
</gene>
<proteinExistence type="inferred from homology"/>
<evidence type="ECO:0000256" key="3">
    <source>
        <dbReference type="ARBA" id="ARBA00022692"/>
    </source>
</evidence>
<dbReference type="Proteomes" id="UP000593571">
    <property type="component" value="Unassembled WGS sequence"/>
</dbReference>
<protein>
    <recommendedName>
        <fullName evidence="9">Solute carrier family 23 member 3</fullName>
    </recommendedName>
</protein>
<keyword evidence="5" id="KW-0472">Membrane</keyword>
<evidence type="ECO:0000313" key="8">
    <source>
        <dbReference type="Proteomes" id="UP000593571"/>
    </source>
</evidence>
<keyword evidence="3" id="KW-0812">Transmembrane</keyword>
<keyword evidence="4" id="KW-1133">Transmembrane helix</keyword>
<feature type="region of interest" description="Disordered" evidence="6">
    <location>
        <begin position="454"/>
        <end position="491"/>
    </location>
</feature>
<evidence type="ECO:0000256" key="2">
    <source>
        <dbReference type="ARBA" id="ARBA00008821"/>
    </source>
</evidence>
<accession>A0A7J8JMR9</accession>
<dbReference type="GO" id="GO:0022857">
    <property type="term" value="F:transmembrane transporter activity"/>
    <property type="evidence" value="ECO:0007669"/>
    <property type="project" value="InterPro"/>
</dbReference>
<evidence type="ECO:0000256" key="5">
    <source>
        <dbReference type="ARBA" id="ARBA00023136"/>
    </source>
</evidence>
<dbReference type="AlphaFoldDB" id="A0A7J8JMR9"/>
<comment type="subcellular location">
    <subcellularLocation>
        <location evidence="1">Membrane</location>
        <topology evidence="1">Multi-pass membrane protein</topology>
    </subcellularLocation>
</comment>
<evidence type="ECO:0000256" key="1">
    <source>
        <dbReference type="ARBA" id="ARBA00004141"/>
    </source>
</evidence>
<evidence type="ECO:0000256" key="4">
    <source>
        <dbReference type="ARBA" id="ARBA00022989"/>
    </source>
</evidence>
<comment type="caution">
    <text evidence="7">The sequence shown here is derived from an EMBL/GenBank/DDBJ whole genome shotgun (WGS) entry which is preliminary data.</text>
</comment>
<dbReference type="GO" id="GO:0016020">
    <property type="term" value="C:membrane"/>
    <property type="evidence" value="ECO:0007669"/>
    <property type="project" value="UniProtKB-SubCell"/>
</dbReference>
<name>A0A7J8JMR9_ROUAE</name>
<feature type="region of interest" description="Disordered" evidence="6">
    <location>
        <begin position="1"/>
        <end position="25"/>
    </location>
</feature>